<proteinExistence type="predicted"/>
<dbReference type="EMBL" id="JASGBP010000001">
    <property type="protein sequence ID" value="MDI9256327.1"/>
    <property type="molecule type" value="Genomic_DNA"/>
</dbReference>
<accession>A0ABT6XMX9</accession>
<reference evidence="1 2" key="1">
    <citation type="submission" date="2023-05" db="EMBL/GenBank/DDBJ databases">
        <title>Flavobacterium sedimenti sp. nov., isolated from the sediment.</title>
        <authorList>
            <person name="Wu N."/>
        </authorList>
    </citation>
    <scope>NUCLEOTIDE SEQUENCE [LARGE SCALE GENOMIC DNA]</scope>
    <source>
        <strain evidence="1 2">YZ-48</strain>
    </source>
</reference>
<keyword evidence="2" id="KW-1185">Reference proteome</keyword>
<evidence type="ECO:0000313" key="2">
    <source>
        <dbReference type="Proteomes" id="UP001230035"/>
    </source>
</evidence>
<protein>
    <submittedName>
        <fullName evidence="1">Uncharacterized protein</fullName>
    </submittedName>
</protein>
<evidence type="ECO:0000313" key="1">
    <source>
        <dbReference type="EMBL" id="MDI9256327.1"/>
    </source>
</evidence>
<sequence length="92" mass="10364">MIANERNKRPIISFGLGKTEMTITLGDTVTIWQNEVYNNDEFGLRYLGVKKNLYSFELTPIAAGVIEIQCSILNTAETIEIKSNIIKLTVIE</sequence>
<name>A0ABT6XMX9_9FLAO</name>
<organism evidence="1 2">
    <name type="scientific">Flavobacterium sedimenticola</name>
    <dbReference type="NCBI Taxonomy" id="3043286"/>
    <lineage>
        <taxon>Bacteria</taxon>
        <taxon>Pseudomonadati</taxon>
        <taxon>Bacteroidota</taxon>
        <taxon>Flavobacteriia</taxon>
        <taxon>Flavobacteriales</taxon>
        <taxon>Flavobacteriaceae</taxon>
        <taxon>Flavobacterium</taxon>
    </lineage>
</organism>
<dbReference type="Proteomes" id="UP001230035">
    <property type="component" value="Unassembled WGS sequence"/>
</dbReference>
<comment type="caution">
    <text evidence="1">The sequence shown here is derived from an EMBL/GenBank/DDBJ whole genome shotgun (WGS) entry which is preliminary data.</text>
</comment>
<dbReference type="RefSeq" id="WP_283238006.1">
    <property type="nucleotide sequence ID" value="NZ_JASGBP010000001.1"/>
</dbReference>
<gene>
    <name evidence="1" type="ORF">QHT84_02745</name>
</gene>